<dbReference type="Proteomes" id="UP000325797">
    <property type="component" value="Chromosome"/>
</dbReference>
<accession>A0A5J6N3Q0</accession>
<dbReference type="FunFam" id="1.10.10.10:FF:000001">
    <property type="entry name" value="LysR family transcriptional regulator"/>
    <property type="match status" value="1"/>
</dbReference>
<dbReference type="PRINTS" id="PR00039">
    <property type="entry name" value="HTHLYSR"/>
</dbReference>
<keyword evidence="4" id="KW-0804">Transcription</keyword>
<keyword evidence="8" id="KW-1185">Reference proteome</keyword>
<proteinExistence type="inferred from homology"/>
<evidence type="ECO:0000256" key="1">
    <source>
        <dbReference type="ARBA" id="ARBA00009437"/>
    </source>
</evidence>
<dbReference type="PROSITE" id="PS50931">
    <property type="entry name" value="HTH_LYSR"/>
    <property type="match status" value="1"/>
</dbReference>
<keyword evidence="3" id="KW-0238">DNA-binding</keyword>
<dbReference type="GO" id="GO:0043565">
    <property type="term" value="F:sequence-specific DNA binding"/>
    <property type="evidence" value="ECO:0007669"/>
    <property type="project" value="TreeGrafter"/>
</dbReference>
<keyword evidence="2" id="KW-0805">Transcription regulation</keyword>
<dbReference type="CDD" id="cd08432">
    <property type="entry name" value="PBP2_GcdR_TrpI_HvrB_AmpR_like"/>
    <property type="match status" value="1"/>
</dbReference>
<dbReference type="InterPro" id="IPR036390">
    <property type="entry name" value="WH_DNA-bd_sf"/>
</dbReference>
<feature type="domain" description="HTH lysR-type" evidence="6">
    <location>
        <begin position="14"/>
        <end position="71"/>
    </location>
</feature>
<evidence type="ECO:0000259" key="6">
    <source>
        <dbReference type="PROSITE" id="PS50931"/>
    </source>
</evidence>
<evidence type="ECO:0000256" key="5">
    <source>
        <dbReference type="SAM" id="MobiDB-lite"/>
    </source>
</evidence>
<dbReference type="Gene3D" id="3.40.190.10">
    <property type="entry name" value="Periplasmic binding protein-like II"/>
    <property type="match status" value="2"/>
</dbReference>
<dbReference type="InterPro" id="IPR000847">
    <property type="entry name" value="LysR_HTH_N"/>
</dbReference>
<dbReference type="InterPro" id="IPR058163">
    <property type="entry name" value="LysR-type_TF_proteobact-type"/>
</dbReference>
<evidence type="ECO:0000256" key="4">
    <source>
        <dbReference type="ARBA" id="ARBA00023163"/>
    </source>
</evidence>
<feature type="region of interest" description="Disordered" evidence="5">
    <location>
        <begin position="302"/>
        <end position="326"/>
    </location>
</feature>
<dbReference type="SUPFAM" id="SSF46785">
    <property type="entry name" value="Winged helix' DNA-binding domain"/>
    <property type="match status" value="1"/>
</dbReference>
<dbReference type="GO" id="GO:0006351">
    <property type="term" value="P:DNA-templated transcription"/>
    <property type="evidence" value="ECO:0007669"/>
    <property type="project" value="TreeGrafter"/>
</dbReference>
<dbReference type="AlphaFoldDB" id="A0A5J6N3Q0"/>
<comment type="similarity">
    <text evidence="1">Belongs to the LysR transcriptional regulatory family.</text>
</comment>
<evidence type="ECO:0000256" key="3">
    <source>
        <dbReference type="ARBA" id="ARBA00023125"/>
    </source>
</evidence>
<dbReference type="Pfam" id="PF00126">
    <property type="entry name" value="HTH_1"/>
    <property type="match status" value="1"/>
</dbReference>
<feature type="compositionally biased region" description="Low complexity" evidence="5">
    <location>
        <begin position="302"/>
        <end position="312"/>
    </location>
</feature>
<dbReference type="PANTHER" id="PTHR30537:SF74">
    <property type="entry name" value="HTH-TYPE TRANSCRIPTIONAL REGULATOR TRPI"/>
    <property type="match status" value="1"/>
</dbReference>
<name>A0A5J6N3Q0_9PROT</name>
<protein>
    <submittedName>
        <fullName evidence="7">Transcriptional regulator</fullName>
    </submittedName>
</protein>
<sequence>MEFNPTDPDTMRRLPLNAIRSFYVAAQAGRFRLAAEQLGVTESAISHQVKRLEQLLGAVLFERQGREMQLTPVGLRYLASVRRAFGELTRATAEIAGSPDQARVTLTLPTSLAAFWLIPRLGELQQRHPEINLQLLTTNRKCDFARENIDLGIRYGHGSWPGFQAVPLLTEQFFPVASPAYLDKRKQTRPEALLRSAKLIANALHPGEWEEWALAHGLAPPPMEQALVLESSELILQGTMEGVGMAMGRRPIVDRLLASGQLVALFGREARSAAGYYLVRLKGESPTAAARKVERWLKEAAAEPAAASLPSKTHAARGRKARKARP</sequence>
<dbReference type="Pfam" id="PF03466">
    <property type="entry name" value="LysR_substrate"/>
    <property type="match status" value="1"/>
</dbReference>
<organism evidence="7 8">
    <name type="scientific">Hypericibacter adhaerens</name>
    <dbReference type="NCBI Taxonomy" id="2602016"/>
    <lineage>
        <taxon>Bacteria</taxon>
        <taxon>Pseudomonadati</taxon>
        <taxon>Pseudomonadota</taxon>
        <taxon>Alphaproteobacteria</taxon>
        <taxon>Rhodospirillales</taxon>
        <taxon>Dongiaceae</taxon>
        <taxon>Hypericibacter</taxon>
    </lineage>
</organism>
<gene>
    <name evidence="7" type="ORF">FRZ61_35130</name>
</gene>
<dbReference type="EMBL" id="CP042582">
    <property type="protein sequence ID" value="QEX23575.1"/>
    <property type="molecule type" value="Genomic_DNA"/>
</dbReference>
<dbReference type="KEGG" id="hadh:FRZ61_35130"/>
<dbReference type="SUPFAM" id="SSF53850">
    <property type="entry name" value="Periplasmic binding protein-like II"/>
    <property type="match status" value="1"/>
</dbReference>
<evidence type="ECO:0000313" key="8">
    <source>
        <dbReference type="Proteomes" id="UP000325797"/>
    </source>
</evidence>
<dbReference type="InterPro" id="IPR005119">
    <property type="entry name" value="LysR_subst-bd"/>
</dbReference>
<dbReference type="GO" id="GO:0003700">
    <property type="term" value="F:DNA-binding transcription factor activity"/>
    <property type="evidence" value="ECO:0007669"/>
    <property type="project" value="InterPro"/>
</dbReference>
<dbReference type="RefSeq" id="WP_191909080.1">
    <property type="nucleotide sequence ID" value="NZ_CP042582.1"/>
</dbReference>
<reference evidence="7 8" key="1">
    <citation type="submission" date="2019-08" db="EMBL/GenBank/DDBJ databases">
        <title>Hyperibacter terrae gen. nov., sp. nov. and Hyperibacter viscosus sp. nov., two new members in the family Rhodospirillaceae isolated from the rhizosphere of Hypericum perforatum.</title>
        <authorList>
            <person name="Noviana Z."/>
        </authorList>
    </citation>
    <scope>NUCLEOTIDE SEQUENCE [LARGE SCALE GENOMIC DNA]</scope>
    <source>
        <strain evidence="7 8">R5959</strain>
    </source>
</reference>
<dbReference type="Gene3D" id="1.10.10.10">
    <property type="entry name" value="Winged helix-like DNA-binding domain superfamily/Winged helix DNA-binding domain"/>
    <property type="match status" value="1"/>
</dbReference>
<evidence type="ECO:0000256" key="2">
    <source>
        <dbReference type="ARBA" id="ARBA00023015"/>
    </source>
</evidence>
<dbReference type="PANTHER" id="PTHR30537">
    <property type="entry name" value="HTH-TYPE TRANSCRIPTIONAL REGULATOR"/>
    <property type="match status" value="1"/>
</dbReference>
<evidence type="ECO:0000313" key="7">
    <source>
        <dbReference type="EMBL" id="QEX23575.1"/>
    </source>
</evidence>
<feature type="compositionally biased region" description="Basic residues" evidence="5">
    <location>
        <begin position="314"/>
        <end position="326"/>
    </location>
</feature>
<dbReference type="InterPro" id="IPR036388">
    <property type="entry name" value="WH-like_DNA-bd_sf"/>
</dbReference>